<evidence type="ECO:0000313" key="3">
    <source>
        <dbReference type="Proteomes" id="UP000036987"/>
    </source>
</evidence>
<keyword evidence="3" id="KW-1185">Reference proteome</keyword>
<proteinExistence type="predicted"/>
<comment type="caution">
    <text evidence="2">The sequence shown here is derived from an EMBL/GenBank/DDBJ whole genome shotgun (WGS) entry which is preliminary data.</text>
</comment>
<organism evidence="2 3">
    <name type="scientific">Zostera marina</name>
    <name type="common">Eelgrass</name>
    <dbReference type="NCBI Taxonomy" id="29655"/>
    <lineage>
        <taxon>Eukaryota</taxon>
        <taxon>Viridiplantae</taxon>
        <taxon>Streptophyta</taxon>
        <taxon>Embryophyta</taxon>
        <taxon>Tracheophyta</taxon>
        <taxon>Spermatophyta</taxon>
        <taxon>Magnoliopsida</taxon>
        <taxon>Liliopsida</taxon>
        <taxon>Zosteraceae</taxon>
        <taxon>Zostera</taxon>
    </lineage>
</organism>
<dbReference type="AlphaFoldDB" id="A0A0K9PXD5"/>
<evidence type="ECO:0000256" key="1">
    <source>
        <dbReference type="SAM" id="MobiDB-lite"/>
    </source>
</evidence>
<feature type="region of interest" description="Disordered" evidence="1">
    <location>
        <begin position="53"/>
        <end position="101"/>
    </location>
</feature>
<gene>
    <name evidence="2" type="ORF">ZOSMA_144G00060</name>
</gene>
<name>A0A0K9PXD5_ZOSMR</name>
<reference evidence="3" key="1">
    <citation type="journal article" date="2016" name="Nature">
        <title>The genome of the seagrass Zostera marina reveals angiosperm adaptation to the sea.</title>
        <authorList>
            <person name="Olsen J.L."/>
            <person name="Rouze P."/>
            <person name="Verhelst B."/>
            <person name="Lin Y.-C."/>
            <person name="Bayer T."/>
            <person name="Collen J."/>
            <person name="Dattolo E."/>
            <person name="De Paoli E."/>
            <person name="Dittami S."/>
            <person name="Maumus F."/>
            <person name="Michel G."/>
            <person name="Kersting A."/>
            <person name="Lauritano C."/>
            <person name="Lohaus R."/>
            <person name="Toepel M."/>
            <person name="Tonon T."/>
            <person name="Vanneste K."/>
            <person name="Amirebrahimi M."/>
            <person name="Brakel J."/>
            <person name="Bostroem C."/>
            <person name="Chovatia M."/>
            <person name="Grimwood J."/>
            <person name="Jenkins J.W."/>
            <person name="Jueterbock A."/>
            <person name="Mraz A."/>
            <person name="Stam W.T."/>
            <person name="Tice H."/>
            <person name="Bornberg-Bauer E."/>
            <person name="Green P.J."/>
            <person name="Pearson G.A."/>
            <person name="Procaccini G."/>
            <person name="Duarte C.M."/>
            <person name="Schmutz J."/>
            <person name="Reusch T.B.H."/>
            <person name="Van de Peer Y."/>
        </authorList>
    </citation>
    <scope>NUCLEOTIDE SEQUENCE [LARGE SCALE GENOMIC DNA]</scope>
    <source>
        <strain evidence="3">cv. Finnish</strain>
    </source>
</reference>
<feature type="compositionally biased region" description="Polar residues" evidence="1">
    <location>
        <begin position="80"/>
        <end position="93"/>
    </location>
</feature>
<protein>
    <submittedName>
        <fullName evidence="2">Uncharacterized protein</fullName>
    </submittedName>
</protein>
<accession>A0A0K9PXD5</accession>
<dbReference type="Proteomes" id="UP000036987">
    <property type="component" value="Unassembled WGS sequence"/>
</dbReference>
<sequence>MERTLKRVISQINLSTGIIPSSATSSDMMLEKVSCLVAPVDLTSSINATSGVVSEPIGPATPGHAPTGTRCKDCDGANNRFLSENNRNSQRNPQVKGDRRR</sequence>
<dbReference type="EMBL" id="LFYR01000555">
    <property type="protein sequence ID" value="KMZ73646.1"/>
    <property type="molecule type" value="Genomic_DNA"/>
</dbReference>
<evidence type="ECO:0000313" key="2">
    <source>
        <dbReference type="EMBL" id="KMZ73646.1"/>
    </source>
</evidence>